<dbReference type="SUPFAM" id="SSF46955">
    <property type="entry name" value="Putative DNA-binding domain"/>
    <property type="match status" value="1"/>
</dbReference>
<dbReference type="SMART" id="SM00422">
    <property type="entry name" value="HTH_MERR"/>
    <property type="match status" value="1"/>
</dbReference>
<dbReference type="CDD" id="cd04776">
    <property type="entry name" value="HTH_GnyR"/>
    <property type="match status" value="1"/>
</dbReference>
<evidence type="ECO:0000256" key="2">
    <source>
        <dbReference type="SAM" id="Coils"/>
    </source>
</evidence>
<dbReference type="Pfam" id="PF13411">
    <property type="entry name" value="MerR_1"/>
    <property type="match status" value="1"/>
</dbReference>
<keyword evidence="2" id="KW-0175">Coiled coil</keyword>
<dbReference type="InterPro" id="IPR047057">
    <property type="entry name" value="MerR_fam"/>
</dbReference>
<dbReference type="Proteomes" id="UP000533306">
    <property type="component" value="Unassembled WGS sequence"/>
</dbReference>
<feature type="coiled-coil region" evidence="2">
    <location>
        <begin position="99"/>
        <end position="126"/>
    </location>
</feature>
<sequence>MKTNDLIAEQATTATGEIHDCEELTRIGEMAKHFGITLRTLRFYEDKGLINPQRDGTTRLYTHRDKARLKLILLGRKVGFSLRDVKQMMDLYDPTGSNARQLKVTLEKSEKQMARLQKQRALLDEAIADLGAAMDDARRRLTEHATSQQSSAA</sequence>
<feature type="domain" description="HTH merR-type" evidence="3">
    <location>
        <begin position="24"/>
        <end position="91"/>
    </location>
</feature>
<dbReference type="Gene3D" id="1.10.1660.10">
    <property type="match status" value="1"/>
</dbReference>
<dbReference type="PROSITE" id="PS50937">
    <property type="entry name" value="HTH_MERR_2"/>
    <property type="match status" value="1"/>
</dbReference>
<evidence type="ECO:0000256" key="1">
    <source>
        <dbReference type="ARBA" id="ARBA00023125"/>
    </source>
</evidence>
<keyword evidence="1 4" id="KW-0238">DNA-binding</keyword>
<dbReference type="PANTHER" id="PTHR30204:SF58">
    <property type="entry name" value="HTH-TYPE TRANSCRIPTIONAL REGULATOR YFMP"/>
    <property type="match status" value="1"/>
</dbReference>
<dbReference type="InterPro" id="IPR009061">
    <property type="entry name" value="DNA-bd_dom_put_sf"/>
</dbReference>
<dbReference type="EMBL" id="JACHEU010000001">
    <property type="protein sequence ID" value="MBB6011807.1"/>
    <property type="molecule type" value="Genomic_DNA"/>
</dbReference>
<dbReference type="InterPro" id="IPR000551">
    <property type="entry name" value="MerR-type_HTH_dom"/>
</dbReference>
<proteinExistence type="predicted"/>
<gene>
    <name evidence="4" type="ORF">HNR59_001152</name>
</gene>
<name>A0A7W9VV90_9HYPH</name>
<organism evidence="4 5">
    <name type="scientific">Aquamicrobium lusatiense</name>
    <dbReference type="NCBI Taxonomy" id="89772"/>
    <lineage>
        <taxon>Bacteria</taxon>
        <taxon>Pseudomonadati</taxon>
        <taxon>Pseudomonadota</taxon>
        <taxon>Alphaproteobacteria</taxon>
        <taxon>Hyphomicrobiales</taxon>
        <taxon>Phyllobacteriaceae</taxon>
        <taxon>Aquamicrobium</taxon>
    </lineage>
</organism>
<dbReference type="AlphaFoldDB" id="A0A7W9VV90"/>
<comment type="caution">
    <text evidence="4">The sequence shown here is derived from an EMBL/GenBank/DDBJ whole genome shotgun (WGS) entry which is preliminary data.</text>
</comment>
<dbReference type="GO" id="GO:0003700">
    <property type="term" value="F:DNA-binding transcription factor activity"/>
    <property type="evidence" value="ECO:0007669"/>
    <property type="project" value="InterPro"/>
</dbReference>
<dbReference type="GO" id="GO:0003677">
    <property type="term" value="F:DNA binding"/>
    <property type="evidence" value="ECO:0007669"/>
    <property type="project" value="UniProtKB-KW"/>
</dbReference>
<dbReference type="PANTHER" id="PTHR30204">
    <property type="entry name" value="REDOX-CYCLING DRUG-SENSING TRANSCRIPTIONAL ACTIVATOR SOXR"/>
    <property type="match status" value="1"/>
</dbReference>
<protein>
    <submittedName>
        <fullName evidence="4">DNA-binding transcriptional MerR regulator</fullName>
    </submittedName>
</protein>
<evidence type="ECO:0000259" key="3">
    <source>
        <dbReference type="PROSITE" id="PS50937"/>
    </source>
</evidence>
<accession>A0A7W9VV90</accession>
<dbReference type="RefSeq" id="WP_183827206.1">
    <property type="nucleotide sequence ID" value="NZ_JACHEU010000001.1"/>
</dbReference>
<evidence type="ECO:0000313" key="4">
    <source>
        <dbReference type="EMBL" id="MBB6011807.1"/>
    </source>
</evidence>
<keyword evidence="5" id="KW-1185">Reference proteome</keyword>
<reference evidence="4 5" key="1">
    <citation type="submission" date="2020-08" db="EMBL/GenBank/DDBJ databases">
        <title>Genomic Encyclopedia of Type Strains, Phase IV (KMG-IV): sequencing the most valuable type-strain genomes for metagenomic binning, comparative biology and taxonomic classification.</title>
        <authorList>
            <person name="Goeker M."/>
        </authorList>
    </citation>
    <scope>NUCLEOTIDE SEQUENCE [LARGE SCALE GENOMIC DNA]</scope>
    <source>
        <strain evidence="4 5">DSM 11099</strain>
    </source>
</reference>
<evidence type="ECO:0000313" key="5">
    <source>
        <dbReference type="Proteomes" id="UP000533306"/>
    </source>
</evidence>